<reference evidence="7 8" key="1">
    <citation type="submission" date="2020-08" db="EMBL/GenBank/DDBJ databases">
        <title>Genomic Encyclopedia of Type Strains, Phase III (KMG-III): the genomes of soil and plant-associated and newly described type strains.</title>
        <authorList>
            <person name="Whitman W."/>
        </authorList>
    </citation>
    <scope>NUCLEOTIDE SEQUENCE [LARGE SCALE GENOMIC DNA]</scope>
    <source>
        <strain evidence="7 8">CECT 8234</strain>
    </source>
</reference>
<dbReference type="PANTHER" id="PTHR40448">
    <property type="entry name" value="TWO-COMPONENT SENSOR HISTIDINE KINASE"/>
    <property type="match status" value="1"/>
</dbReference>
<dbReference type="EMBL" id="JACHXW010000020">
    <property type="protein sequence ID" value="MBB3154951.1"/>
    <property type="molecule type" value="Genomic_DNA"/>
</dbReference>
<proteinExistence type="predicted"/>
<dbReference type="RefSeq" id="WP_183569191.1">
    <property type="nucleotide sequence ID" value="NZ_CBCSLB010000002.1"/>
</dbReference>
<name>A0A7W5CC25_9BACL</name>
<keyword evidence="2" id="KW-0808">Transferase</keyword>
<dbReference type="AlphaFoldDB" id="A0A7W5CC25"/>
<dbReference type="Gene3D" id="1.10.287.130">
    <property type="match status" value="1"/>
</dbReference>
<dbReference type="GO" id="GO:0000155">
    <property type="term" value="F:phosphorelay sensor kinase activity"/>
    <property type="evidence" value="ECO:0007669"/>
    <property type="project" value="InterPro"/>
</dbReference>
<evidence type="ECO:0000256" key="2">
    <source>
        <dbReference type="ARBA" id="ARBA00022679"/>
    </source>
</evidence>
<dbReference type="CDD" id="cd18773">
    <property type="entry name" value="PDC1_HK_sensor"/>
    <property type="match status" value="1"/>
</dbReference>
<keyword evidence="3 7" id="KW-0418">Kinase</keyword>
<dbReference type="SUPFAM" id="SSF55890">
    <property type="entry name" value="Sporulation response regulatory protein Spo0B"/>
    <property type="match status" value="1"/>
</dbReference>
<keyword evidence="1" id="KW-0597">Phosphoprotein</keyword>
<keyword evidence="4" id="KW-0472">Membrane</keyword>
<evidence type="ECO:0000259" key="5">
    <source>
        <dbReference type="Pfam" id="PF14501"/>
    </source>
</evidence>
<dbReference type="InterPro" id="IPR029151">
    <property type="entry name" value="Sensor-like_sf"/>
</dbReference>
<accession>A0A7W5CC25</accession>
<evidence type="ECO:0000256" key="1">
    <source>
        <dbReference type="ARBA" id="ARBA00022553"/>
    </source>
</evidence>
<dbReference type="GO" id="GO:0042802">
    <property type="term" value="F:identical protein binding"/>
    <property type="evidence" value="ECO:0007669"/>
    <property type="project" value="TreeGrafter"/>
</dbReference>
<sequence>MRIQLSIKKRMIYFIIISMVVMSVLTGIKLYFSYHSTSKMAEITLAKQYTEIAADIAADLDKETFGKFMQTKTQNEHYIQLTQFLEEYQKRINALYVYILMLDDTDVSKVMVSAMPSTSVKEFPIGYPCTVPAEQVQLAKRGFDYHTRVIHDELTGSYLSVGVPFFDDKGKVLGVIGIDISASELGNISRQVIQNNMNVFGLDILFAILLLAGVYLLNRWYKGRLKQDMQESEEMYISELGKVVDTIKSSRHDLMNHFQVLNGLMDIRKYEKAHDYLKQLTEESKTLHLSLSVKNPMLLVLFKSKWELAHSHNIQMSFDTEFDGFDRIAPMDMVKLFSNLLDNAIDATAVYEGVLPRDIQVSCHMHKNKYLFVITNPTELSETELGSLFQSGYTTKQQANGAHGNGLSIVRRTVDKYEGELNCRLEEGKLRMEILI</sequence>
<evidence type="ECO:0000313" key="7">
    <source>
        <dbReference type="EMBL" id="MBB3154951.1"/>
    </source>
</evidence>
<dbReference type="Gene3D" id="3.30.565.10">
    <property type="entry name" value="Histidine kinase-like ATPase, C-terminal domain"/>
    <property type="match status" value="1"/>
</dbReference>
<keyword evidence="4" id="KW-0812">Transmembrane</keyword>
<protein>
    <submittedName>
        <fullName evidence="7">Sensor histidine kinase regulating citrate/malate metabolism</fullName>
    </submittedName>
</protein>
<dbReference type="SUPFAM" id="SSF55874">
    <property type="entry name" value="ATPase domain of HSP90 chaperone/DNA topoisomerase II/histidine kinase"/>
    <property type="match status" value="1"/>
</dbReference>
<gene>
    <name evidence="7" type="ORF">FHS16_005050</name>
</gene>
<evidence type="ECO:0000256" key="3">
    <source>
        <dbReference type="ARBA" id="ARBA00022777"/>
    </source>
</evidence>
<keyword evidence="4" id="KW-1133">Transmembrane helix</keyword>
<dbReference type="Pfam" id="PF14501">
    <property type="entry name" value="HATPase_c_5"/>
    <property type="match status" value="1"/>
</dbReference>
<dbReference type="InterPro" id="IPR032834">
    <property type="entry name" value="NatK-like_C"/>
</dbReference>
<dbReference type="SUPFAM" id="SSF103190">
    <property type="entry name" value="Sensory domain-like"/>
    <property type="match status" value="1"/>
</dbReference>
<dbReference type="InterPro" id="IPR036890">
    <property type="entry name" value="HATPase_C_sf"/>
</dbReference>
<dbReference type="Pfam" id="PF14689">
    <property type="entry name" value="SPOB_a"/>
    <property type="match status" value="1"/>
</dbReference>
<feature type="transmembrane region" description="Helical" evidence="4">
    <location>
        <begin position="197"/>
        <end position="217"/>
    </location>
</feature>
<organism evidence="7 8">
    <name type="scientific">Paenibacillus endophyticus</name>
    <dbReference type="NCBI Taxonomy" id="1294268"/>
    <lineage>
        <taxon>Bacteria</taxon>
        <taxon>Bacillati</taxon>
        <taxon>Bacillota</taxon>
        <taxon>Bacilli</taxon>
        <taxon>Bacillales</taxon>
        <taxon>Paenibacillaceae</taxon>
        <taxon>Paenibacillus</taxon>
    </lineage>
</organism>
<evidence type="ECO:0000259" key="6">
    <source>
        <dbReference type="Pfam" id="PF14689"/>
    </source>
</evidence>
<dbReference type="InterPro" id="IPR016120">
    <property type="entry name" value="Sig_transdc_His_kin_SpoOB"/>
</dbReference>
<evidence type="ECO:0000313" key="8">
    <source>
        <dbReference type="Proteomes" id="UP000518605"/>
    </source>
</evidence>
<dbReference type="Proteomes" id="UP000518605">
    <property type="component" value="Unassembled WGS sequence"/>
</dbReference>
<dbReference type="InterPro" id="IPR039506">
    <property type="entry name" value="SPOB_a"/>
</dbReference>
<feature type="transmembrane region" description="Helical" evidence="4">
    <location>
        <begin position="12"/>
        <end position="32"/>
    </location>
</feature>
<dbReference type="PANTHER" id="PTHR40448:SF1">
    <property type="entry name" value="TWO-COMPONENT SENSOR HISTIDINE KINASE"/>
    <property type="match status" value="1"/>
</dbReference>
<feature type="domain" description="Sensor histidine kinase NatK-like C-terminal" evidence="5">
    <location>
        <begin position="330"/>
        <end position="436"/>
    </location>
</feature>
<feature type="domain" description="SpoOB alpha-helical" evidence="6">
    <location>
        <begin position="233"/>
        <end position="288"/>
    </location>
</feature>
<comment type="caution">
    <text evidence="7">The sequence shown here is derived from an EMBL/GenBank/DDBJ whole genome shotgun (WGS) entry which is preliminary data.</text>
</comment>
<keyword evidence="8" id="KW-1185">Reference proteome</keyword>
<evidence type="ECO:0000256" key="4">
    <source>
        <dbReference type="SAM" id="Phobius"/>
    </source>
</evidence>